<feature type="region of interest" description="Disordered" evidence="1">
    <location>
        <begin position="20"/>
        <end position="143"/>
    </location>
</feature>
<evidence type="ECO:0000256" key="2">
    <source>
        <dbReference type="SAM" id="SignalP"/>
    </source>
</evidence>
<proteinExistence type="predicted"/>
<evidence type="ECO:0000313" key="4">
    <source>
        <dbReference type="Proteomes" id="UP001648503"/>
    </source>
</evidence>
<organism evidence="3 4">
    <name type="scientific">Batrachochytrium salamandrivorans</name>
    <dbReference type="NCBI Taxonomy" id="1357716"/>
    <lineage>
        <taxon>Eukaryota</taxon>
        <taxon>Fungi</taxon>
        <taxon>Fungi incertae sedis</taxon>
        <taxon>Chytridiomycota</taxon>
        <taxon>Chytridiomycota incertae sedis</taxon>
        <taxon>Chytridiomycetes</taxon>
        <taxon>Rhizophydiales</taxon>
        <taxon>Rhizophydiales incertae sedis</taxon>
        <taxon>Batrachochytrium</taxon>
    </lineage>
</organism>
<accession>A0ABQ8F820</accession>
<feature type="compositionally biased region" description="Polar residues" evidence="1">
    <location>
        <begin position="28"/>
        <end position="45"/>
    </location>
</feature>
<feature type="compositionally biased region" description="Basic and acidic residues" evidence="1">
    <location>
        <begin position="100"/>
        <end position="130"/>
    </location>
</feature>
<keyword evidence="2" id="KW-0732">Signal</keyword>
<feature type="chain" id="PRO_5047323947" description="RxLR effector protein" evidence="2">
    <location>
        <begin position="19"/>
        <end position="217"/>
    </location>
</feature>
<reference evidence="3 4" key="1">
    <citation type="submission" date="2021-02" db="EMBL/GenBank/DDBJ databases">
        <title>Variation within the Batrachochytrium salamandrivorans European outbreak.</title>
        <authorList>
            <person name="Kelly M."/>
            <person name="Pasmans F."/>
            <person name="Shea T.P."/>
            <person name="Munoz J.F."/>
            <person name="Carranza S."/>
            <person name="Cuomo C.A."/>
            <person name="Martel A."/>
        </authorList>
    </citation>
    <scope>NUCLEOTIDE SEQUENCE [LARGE SCALE GENOMIC DNA]</scope>
    <source>
        <strain evidence="3 4">AMFP18/2</strain>
    </source>
</reference>
<evidence type="ECO:0000256" key="1">
    <source>
        <dbReference type="SAM" id="MobiDB-lite"/>
    </source>
</evidence>
<sequence length="217" mass="23215">MKLNALVVAAMVITSVNAGLPDKLPSEVENSGGRSMSVFSPDSSGNGLGPFQESEPTNKESADDSGGDGIGEDLASYPNGAHVEEKSGGISGGVDGYDQLGDHNKLNADERRVDDERRGDDERQDGHGGRGSDGGLGNLSDEVNFKKGPECNSLISELYRLWTRSININFDALSPAITLKGPSTKKKTFLGERVDKKSKLYIMAMDKLKVLKKSVRL</sequence>
<protein>
    <recommendedName>
        <fullName evidence="5">RxLR effector protein</fullName>
    </recommendedName>
</protein>
<evidence type="ECO:0008006" key="5">
    <source>
        <dbReference type="Google" id="ProtNLM"/>
    </source>
</evidence>
<evidence type="ECO:0000313" key="3">
    <source>
        <dbReference type="EMBL" id="KAH6593836.1"/>
    </source>
</evidence>
<dbReference type="Proteomes" id="UP001648503">
    <property type="component" value="Unassembled WGS sequence"/>
</dbReference>
<name>A0ABQ8F820_9FUNG</name>
<comment type="caution">
    <text evidence="3">The sequence shown here is derived from an EMBL/GenBank/DDBJ whole genome shotgun (WGS) entry which is preliminary data.</text>
</comment>
<dbReference type="EMBL" id="JAFCIX010000344">
    <property type="protein sequence ID" value="KAH6593836.1"/>
    <property type="molecule type" value="Genomic_DNA"/>
</dbReference>
<keyword evidence="4" id="KW-1185">Reference proteome</keyword>
<feature type="signal peptide" evidence="2">
    <location>
        <begin position="1"/>
        <end position="18"/>
    </location>
</feature>
<gene>
    <name evidence="3" type="ORF">BASA50_007062</name>
</gene>